<dbReference type="Proteomes" id="UP000749646">
    <property type="component" value="Unassembled WGS sequence"/>
</dbReference>
<name>A0A9P6IK48_9FUNG</name>
<feature type="non-terminal residue" evidence="2">
    <location>
        <position position="605"/>
    </location>
</feature>
<gene>
    <name evidence="2" type="ORF">BGZ65_005828</name>
</gene>
<proteinExistence type="predicted"/>
<protein>
    <submittedName>
        <fullName evidence="2">Uncharacterized protein</fullName>
    </submittedName>
</protein>
<accession>A0A9P6IK48</accession>
<dbReference type="AlphaFoldDB" id="A0A9P6IK48"/>
<evidence type="ECO:0000256" key="1">
    <source>
        <dbReference type="SAM" id="MobiDB-lite"/>
    </source>
</evidence>
<evidence type="ECO:0000313" key="2">
    <source>
        <dbReference type="EMBL" id="KAF9929382.1"/>
    </source>
</evidence>
<evidence type="ECO:0000313" key="3">
    <source>
        <dbReference type="Proteomes" id="UP000749646"/>
    </source>
</evidence>
<dbReference type="OrthoDB" id="2449211at2759"/>
<feature type="region of interest" description="Disordered" evidence="1">
    <location>
        <begin position="1"/>
        <end position="92"/>
    </location>
</feature>
<organism evidence="2 3">
    <name type="scientific">Modicella reniformis</name>
    <dbReference type="NCBI Taxonomy" id="1440133"/>
    <lineage>
        <taxon>Eukaryota</taxon>
        <taxon>Fungi</taxon>
        <taxon>Fungi incertae sedis</taxon>
        <taxon>Mucoromycota</taxon>
        <taxon>Mortierellomycotina</taxon>
        <taxon>Mortierellomycetes</taxon>
        <taxon>Mortierellales</taxon>
        <taxon>Mortierellaceae</taxon>
        <taxon>Modicella</taxon>
    </lineage>
</organism>
<feature type="region of interest" description="Disordered" evidence="1">
    <location>
        <begin position="405"/>
        <end position="430"/>
    </location>
</feature>
<feature type="compositionally biased region" description="Polar residues" evidence="1">
    <location>
        <begin position="408"/>
        <end position="422"/>
    </location>
</feature>
<dbReference type="EMBL" id="JAAAHW010010184">
    <property type="protein sequence ID" value="KAF9929382.1"/>
    <property type="molecule type" value="Genomic_DNA"/>
</dbReference>
<comment type="caution">
    <text evidence="2">The sequence shown here is derived from an EMBL/GenBank/DDBJ whole genome shotgun (WGS) entry which is preliminary data.</text>
</comment>
<feature type="compositionally biased region" description="Low complexity" evidence="1">
    <location>
        <begin position="65"/>
        <end position="84"/>
    </location>
</feature>
<reference evidence="2" key="1">
    <citation type="journal article" date="2020" name="Fungal Divers.">
        <title>Resolving the Mortierellaceae phylogeny through synthesis of multi-gene phylogenetics and phylogenomics.</title>
        <authorList>
            <person name="Vandepol N."/>
            <person name="Liber J."/>
            <person name="Desiro A."/>
            <person name="Na H."/>
            <person name="Kennedy M."/>
            <person name="Barry K."/>
            <person name="Grigoriev I.V."/>
            <person name="Miller A.N."/>
            <person name="O'Donnell K."/>
            <person name="Stajich J.E."/>
            <person name="Bonito G."/>
        </authorList>
    </citation>
    <scope>NUCLEOTIDE SEQUENCE</scope>
    <source>
        <strain evidence="2">MES-2147</strain>
    </source>
</reference>
<keyword evidence="3" id="KW-1185">Reference proteome</keyword>
<sequence>MEPVVSTPPLMPLVVRPFFSEDLPPPRLKGSKMYMSSSDNKDNEQQSYERPMSPMDFQPQTSEASSPSPSVGSSSPPSSIGSPSLQVEPEDEAEVLVTQLSNAMASRWGTTKVGMVDGIPVINDNKVSCKAMGECILRAAIHVFSRDFAYMTPDLFMAVYRQLYGNPKLGGAFGRAEVRSFLSCKMISGIFQTVTTQGAIFHRLDPRYFENIALALSLPPLVKTKDVYFSLHNRVGLPPIRPISLRIIANIIGRLEANIINIGRRFEPLCPSQILDGVPLKDLCRYLPIWHPKPNLGGHVIQPTNSKSEMRPHEFWGLLLKAKGSGMEAKQARKQLDRHSARIMKNIEVERKKVFARMVKKNNDGTLPMMVDSKDAGQAMGLVSDTLQDRKTTGSDNDMVIDGPATHASASMSKPQVTTASQVDRKGKGKVTEPEWDLELALSLELETKGVLDLESAAEWRRRLEKEFGLDNMQSAKHEPSLKPSISAHEPYGSGAGWKLMHKERKASSPTLSAIPRATEQRILSPAKPLISATSTPRAPQGSLLQGQHIKKQLPKDKKFVGKLKDHVEIVDLTKDSDSDGEGAPKHVDSTSIGLGATIIAKSSQ</sequence>